<comment type="caution">
    <text evidence="3">Lacks conserved residue(s) required for the propagation of feature annotation.</text>
</comment>
<keyword evidence="5" id="KW-0732">Signal</keyword>
<feature type="domain" description="Kringle" evidence="6">
    <location>
        <begin position="63"/>
        <end position="131"/>
    </location>
</feature>
<evidence type="ECO:0000313" key="7">
    <source>
        <dbReference type="EMBL" id="VDI59545.1"/>
    </source>
</evidence>
<dbReference type="InterPro" id="IPR000001">
    <property type="entry name" value="Kringle"/>
</dbReference>
<organism evidence="7 8">
    <name type="scientific">Mytilus galloprovincialis</name>
    <name type="common">Mediterranean mussel</name>
    <dbReference type="NCBI Taxonomy" id="29158"/>
    <lineage>
        <taxon>Eukaryota</taxon>
        <taxon>Metazoa</taxon>
        <taxon>Spiralia</taxon>
        <taxon>Lophotrochozoa</taxon>
        <taxon>Mollusca</taxon>
        <taxon>Bivalvia</taxon>
        <taxon>Autobranchia</taxon>
        <taxon>Pteriomorphia</taxon>
        <taxon>Mytilida</taxon>
        <taxon>Mytiloidea</taxon>
        <taxon>Mytilidae</taxon>
        <taxon>Mytilinae</taxon>
        <taxon>Mytilus</taxon>
    </lineage>
</organism>
<dbReference type="Pfam" id="PF00051">
    <property type="entry name" value="Kringle"/>
    <property type="match status" value="1"/>
</dbReference>
<sequence length="241" mass="27150">MKSSPFHVKLIFGLIFALFKTDSSSLKIDVELCSKGCKVNNSVCDNTGQCISNDCKLYQNDLNYNGNISVVKHGFQCLFWNNGTHKQFPMMQHNFCRTPSEDPEEIPWCYTQHIKTIDIDRYWDHCDIPVCGFKKLLSQGVELGTRLSTPRKCSFRHASHTASDNQSRAPTFTSLLSVNLVKLFQLTGKGSKASHWRLNTRWGSSTLENSPSRRTQTSAALRPLPLCQGNASGNNLEENLD</sequence>
<gene>
    <name evidence="7" type="ORF">MGAL_10B011702</name>
</gene>
<reference evidence="7" key="1">
    <citation type="submission" date="2018-11" db="EMBL/GenBank/DDBJ databases">
        <authorList>
            <person name="Alioto T."/>
            <person name="Alioto T."/>
        </authorList>
    </citation>
    <scope>NUCLEOTIDE SEQUENCE</scope>
</reference>
<feature type="compositionally biased region" description="Polar residues" evidence="4">
    <location>
        <begin position="229"/>
        <end position="241"/>
    </location>
</feature>
<keyword evidence="8" id="KW-1185">Reference proteome</keyword>
<evidence type="ECO:0000256" key="1">
    <source>
        <dbReference type="ARBA" id="ARBA00022572"/>
    </source>
</evidence>
<feature type="signal peptide" evidence="5">
    <location>
        <begin position="1"/>
        <end position="25"/>
    </location>
</feature>
<dbReference type="Gene3D" id="2.40.20.10">
    <property type="entry name" value="Plasminogen Kringle 4"/>
    <property type="match status" value="1"/>
</dbReference>
<dbReference type="SUPFAM" id="SSF57440">
    <property type="entry name" value="Kringle-like"/>
    <property type="match status" value="1"/>
</dbReference>
<dbReference type="PROSITE" id="PS50070">
    <property type="entry name" value="KRINGLE_2"/>
    <property type="match status" value="1"/>
</dbReference>
<dbReference type="EMBL" id="UYJE01007948">
    <property type="protein sequence ID" value="VDI59545.1"/>
    <property type="molecule type" value="Genomic_DNA"/>
</dbReference>
<dbReference type="AlphaFoldDB" id="A0A8B6G712"/>
<keyword evidence="2" id="KW-1015">Disulfide bond</keyword>
<accession>A0A8B6G712</accession>
<dbReference type="InterPro" id="IPR013806">
    <property type="entry name" value="Kringle-like"/>
</dbReference>
<name>A0A8B6G712_MYTGA</name>
<comment type="caution">
    <text evidence="7">The sequence shown here is derived from an EMBL/GenBank/DDBJ whole genome shotgun (WGS) entry which is preliminary data.</text>
</comment>
<evidence type="ECO:0000256" key="4">
    <source>
        <dbReference type="SAM" id="MobiDB-lite"/>
    </source>
</evidence>
<feature type="chain" id="PRO_5032451269" description="Kringle domain-containing protein" evidence="5">
    <location>
        <begin position="26"/>
        <end position="241"/>
    </location>
</feature>
<evidence type="ECO:0000256" key="3">
    <source>
        <dbReference type="PROSITE-ProRule" id="PRU00121"/>
    </source>
</evidence>
<evidence type="ECO:0000313" key="8">
    <source>
        <dbReference type="Proteomes" id="UP000596742"/>
    </source>
</evidence>
<protein>
    <recommendedName>
        <fullName evidence="6">Kringle domain-containing protein</fullName>
    </recommendedName>
</protein>
<evidence type="ECO:0000259" key="6">
    <source>
        <dbReference type="PROSITE" id="PS50070"/>
    </source>
</evidence>
<dbReference type="Proteomes" id="UP000596742">
    <property type="component" value="Unassembled WGS sequence"/>
</dbReference>
<feature type="compositionally biased region" description="Polar residues" evidence="4">
    <location>
        <begin position="205"/>
        <end position="219"/>
    </location>
</feature>
<evidence type="ECO:0000256" key="2">
    <source>
        <dbReference type="ARBA" id="ARBA00023157"/>
    </source>
</evidence>
<keyword evidence="1 3" id="KW-0420">Kringle</keyword>
<proteinExistence type="predicted"/>
<dbReference type="InterPro" id="IPR038178">
    <property type="entry name" value="Kringle_sf"/>
</dbReference>
<evidence type="ECO:0000256" key="5">
    <source>
        <dbReference type="SAM" id="SignalP"/>
    </source>
</evidence>
<dbReference type="SMART" id="SM00130">
    <property type="entry name" value="KR"/>
    <property type="match status" value="1"/>
</dbReference>
<feature type="region of interest" description="Disordered" evidence="4">
    <location>
        <begin position="205"/>
        <end position="241"/>
    </location>
</feature>